<keyword evidence="4 6" id="KW-1133">Transmembrane helix</keyword>
<dbReference type="EMBL" id="CP001854">
    <property type="protein sequence ID" value="ADB49604.1"/>
    <property type="molecule type" value="Genomic_DNA"/>
</dbReference>
<gene>
    <name evidence="7" type="ordered locus">Cwoe_1173</name>
</gene>
<comment type="subcellular location">
    <subcellularLocation>
        <location evidence="1">Membrane</location>
        <topology evidence="1">Multi-pass membrane protein</topology>
    </subcellularLocation>
</comment>
<dbReference type="OrthoDB" id="3212530at2"/>
<name>D3FDN0_CONWI</name>
<dbReference type="AlphaFoldDB" id="D3FDN0"/>
<reference evidence="7 8" key="1">
    <citation type="journal article" date="2010" name="Stand. Genomic Sci.">
        <title>Complete genome sequence of Conexibacter woesei type strain (ID131577).</title>
        <authorList>
            <person name="Pukall R."/>
            <person name="Lapidus A."/>
            <person name="Glavina Del Rio T."/>
            <person name="Copeland A."/>
            <person name="Tice H."/>
            <person name="Cheng J.-F."/>
            <person name="Lucas S."/>
            <person name="Chen F."/>
            <person name="Nolan M."/>
            <person name="Bruce D."/>
            <person name="Goodwin L."/>
            <person name="Pitluck S."/>
            <person name="Mavromatis K."/>
            <person name="Ivanova N."/>
            <person name="Ovchinnikova G."/>
            <person name="Pati A."/>
            <person name="Chen A."/>
            <person name="Palaniappan K."/>
            <person name="Land M."/>
            <person name="Hauser L."/>
            <person name="Chang Y.-J."/>
            <person name="Jeffries C.D."/>
            <person name="Chain P."/>
            <person name="Meincke L."/>
            <person name="Sims D."/>
            <person name="Brettin T."/>
            <person name="Detter J.C."/>
            <person name="Rohde M."/>
            <person name="Goeker M."/>
            <person name="Bristow J."/>
            <person name="Eisen J.A."/>
            <person name="Markowitz V."/>
            <person name="Kyrpides N.C."/>
            <person name="Klenk H.-P."/>
            <person name="Hugenholtz P."/>
        </authorList>
    </citation>
    <scope>NUCLEOTIDE SEQUENCE [LARGE SCALE GENOMIC DNA]</scope>
    <source>
        <strain evidence="8">DSM 14684 / CIP 108061 / JCM 11494 / NBRC 100937 / ID131577</strain>
    </source>
</reference>
<reference evidence="8" key="2">
    <citation type="submission" date="2010-01" db="EMBL/GenBank/DDBJ databases">
        <title>The complete genome of Conexibacter woesei DSM 14684.</title>
        <authorList>
            <consortium name="US DOE Joint Genome Institute (JGI-PGF)"/>
            <person name="Lucas S."/>
            <person name="Copeland A."/>
            <person name="Lapidus A."/>
            <person name="Glavina del Rio T."/>
            <person name="Dalin E."/>
            <person name="Tice H."/>
            <person name="Bruce D."/>
            <person name="Goodwin L."/>
            <person name="Pitluck S."/>
            <person name="Kyrpides N."/>
            <person name="Mavromatis K."/>
            <person name="Ivanova N."/>
            <person name="Mikhailova N."/>
            <person name="Chertkov O."/>
            <person name="Brettin T."/>
            <person name="Detter J.C."/>
            <person name="Han C."/>
            <person name="Larimer F."/>
            <person name="Land M."/>
            <person name="Hauser L."/>
            <person name="Markowitz V."/>
            <person name="Cheng J.-F."/>
            <person name="Hugenholtz P."/>
            <person name="Woyke T."/>
            <person name="Wu D."/>
            <person name="Pukall R."/>
            <person name="Steenblock K."/>
            <person name="Schneider S."/>
            <person name="Klenk H.-P."/>
            <person name="Eisen J.A."/>
        </authorList>
    </citation>
    <scope>NUCLEOTIDE SEQUENCE [LARGE SCALE GENOMIC DNA]</scope>
    <source>
        <strain evidence="8">DSM 14684 / CIP 108061 / JCM 11494 / NBRC 100937 / ID131577</strain>
    </source>
</reference>
<dbReference type="eggNOG" id="COG0390">
    <property type="taxonomic scope" value="Bacteria"/>
</dbReference>
<dbReference type="Pfam" id="PF03649">
    <property type="entry name" value="UPF0014"/>
    <property type="match status" value="1"/>
</dbReference>
<feature type="transmembrane region" description="Helical" evidence="6">
    <location>
        <begin position="61"/>
        <end position="77"/>
    </location>
</feature>
<dbReference type="KEGG" id="cwo:Cwoe_1173"/>
<feature type="transmembrane region" description="Helical" evidence="6">
    <location>
        <begin position="6"/>
        <end position="25"/>
    </location>
</feature>
<comment type="similarity">
    <text evidence="2">Belongs to the UPF0014 family.</text>
</comment>
<evidence type="ECO:0000256" key="1">
    <source>
        <dbReference type="ARBA" id="ARBA00004141"/>
    </source>
</evidence>
<evidence type="ECO:0000313" key="8">
    <source>
        <dbReference type="Proteomes" id="UP000008229"/>
    </source>
</evidence>
<evidence type="ECO:0000313" key="7">
    <source>
        <dbReference type="EMBL" id="ADB49604.1"/>
    </source>
</evidence>
<dbReference type="PANTHER" id="PTHR30028:SF0">
    <property type="entry name" value="PROTEIN ALUMINUM SENSITIVE 3"/>
    <property type="match status" value="1"/>
</dbReference>
<evidence type="ECO:0000256" key="4">
    <source>
        <dbReference type="ARBA" id="ARBA00022989"/>
    </source>
</evidence>
<proteinExistence type="inferred from homology"/>
<dbReference type="InterPro" id="IPR005226">
    <property type="entry name" value="UPF0014_fam"/>
</dbReference>
<dbReference type="STRING" id="469383.Cwoe_1173"/>
<protein>
    <recommendedName>
        <fullName evidence="9">ABC transport system permease protein</fullName>
    </recommendedName>
</protein>
<dbReference type="Proteomes" id="UP000008229">
    <property type="component" value="Chromosome"/>
</dbReference>
<keyword evidence="5 6" id="KW-0472">Membrane</keyword>
<sequence length="261" mass="26164">MSEAVAQVAAGAAFVLGAALLAWRYRLGLARPLVTAAVRAAVQLAAVGAVVALVFHVPALAVAFVAVMVVTAALTSGSRLRGVPSARRAAAISIALPALAATGILLAVGAFAWTPRAAVPTAGILIGGAMTATTLTGRRLLEALERGGDELETRLALGDAARTALEPFTRQAIATGLVPAIDQTRSVGLVTLPGTFVGLLLGGASPAEAARVQLTVLLALLAVELVSAVLVSELISRSCIRPGERIVVPGTPGTPEAAAAR</sequence>
<accession>D3FDN0</accession>
<feature type="transmembrane region" description="Helical" evidence="6">
    <location>
        <begin position="89"/>
        <end position="111"/>
    </location>
</feature>
<evidence type="ECO:0000256" key="2">
    <source>
        <dbReference type="ARBA" id="ARBA00005268"/>
    </source>
</evidence>
<feature type="transmembrane region" description="Helical" evidence="6">
    <location>
        <begin position="216"/>
        <end position="235"/>
    </location>
</feature>
<evidence type="ECO:0000256" key="5">
    <source>
        <dbReference type="ARBA" id="ARBA00023136"/>
    </source>
</evidence>
<dbReference type="HOGENOM" id="CLU_076147_2_0_11"/>
<evidence type="ECO:0000256" key="6">
    <source>
        <dbReference type="SAM" id="Phobius"/>
    </source>
</evidence>
<evidence type="ECO:0000256" key="3">
    <source>
        <dbReference type="ARBA" id="ARBA00022692"/>
    </source>
</evidence>
<organism evidence="7 8">
    <name type="scientific">Conexibacter woesei (strain DSM 14684 / CCUG 47730 / CIP 108061 / JCM 11494 / NBRC 100937 / ID131577)</name>
    <dbReference type="NCBI Taxonomy" id="469383"/>
    <lineage>
        <taxon>Bacteria</taxon>
        <taxon>Bacillati</taxon>
        <taxon>Actinomycetota</taxon>
        <taxon>Thermoleophilia</taxon>
        <taxon>Solirubrobacterales</taxon>
        <taxon>Conexibacteraceae</taxon>
        <taxon>Conexibacter</taxon>
    </lineage>
</organism>
<keyword evidence="8" id="KW-1185">Reference proteome</keyword>
<evidence type="ECO:0008006" key="9">
    <source>
        <dbReference type="Google" id="ProtNLM"/>
    </source>
</evidence>
<dbReference type="GO" id="GO:0005886">
    <property type="term" value="C:plasma membrane"/>
    <property type="evidence" value="ECO:0007669"/>
    <property type="project" value="TreeGrafter"/>
</dbReference>
<dbReference type="RefSeq" id="WP_012932655.1">
    <property type="nucleotide sequence ID" value="NC_013739.1"/>
</dbReference>
<feature type="transmembrane region" description="Helical" evidence="6">
    <location>
        <begin position="187"/>
        <end position="204"/>
    </location>
</feature>
<dbReference type="PANTHER" id="PTHR30028">
    <property type="entry name" value="UPF0014 INNER MEMBRANE PROTEIN YBBM-RELATED"/>
    <property type="match status" value="1"/>
</dbReference>
<keyword evidence="3 6" id="KW-0812">Transmembrane</keyword>